<organism evidence="13 14">
    <name type="scientific">Desulfurispira natronophila</name>
    <dbReference type="NCBI Taxonomy" id="682562"/>
    <lineage>
        <taxon>Bacteria</taxon>
        <taxon>Pseudomonadati</taxon>
        <taxon>Chrysiogenota</taxon>
        <taxon>Chrysiogenia</taxon>
        <taxon>Chrysiogenales</taxon>
        <taxon>Chrysiogenaceae</taxon>
        <taxon>Desulfurispira</taxon>
    </lineage>
</organism>
<gene>
    <name evidence="13" type="ORF">HNR37_000196</name>
</gene>
<dbReference type="Proteomes" id="UP000528322">
    <property type="component" value="Unassembled WGS sequence"/>
</dbReference>
<evidence type="ECO:0000256" key="2">
    <source>
        <dbReference type="ARBA" id="ARBA00021549"/>
    </source>
</evidence>
<keyword evidence="6 11" id="KW-0812">Transmembrane</keyword>
<keyword evidence="14" id="KW-1185">Reference proteome</keyword>
<evidence type="ECO:0000256" key="5">
    <source>
        <dbReference type="ARBA" id="ARBA00022519"/>
    </source>
</evidence>
<sequence>MPNTLPFHRHNQLGFTLIEILVVLVVVGILASVIVINFSDSSHQRELQREAQRLHAVLNIAADEAIFTATEYGFRYQRDIYIFFRYDYQRSEWIPIKEGTLRQHELPEGLQLIVEREGELVLPSREDQSQGEQPSLLFLSSGEKTAFEIKFKWEGGNFDATRDYRIYTDGLQDITLENP</sequence>
<evidence type="ECO:0000256" key="9">
    <source>
        <dbReference type="ARBA" id="ARBA00025772"/>
    </source>
</evidence>
<dbReference type="InterPro" id="IPR012902">
    <property type="entry name" value="N_methyl_site"/>
</dbReference>
<protein>
    <recommendedName>
        <fullName evidence="2">Type II secretion system protein H</fullName>
    </recommendedName>
    <alternativeName>
        <fullName evidence="10">General secretion pathway protein H</fullName>
    </alternativeName>
</protein>
<comment type="caution">
    <text evidence="13">The sequence shown here is derived from an EMBL/GenBank/DDBJ whole genome shotgun (WGS) entry which is preliminary data.</text>
</comment>
<proteinExistence type="inferred from homology"/>
<feature type="transmembrane region" description="Helical" evidence="11">
    <location>
        <begin position="20"/>
        <end position="39"/>
    </location>
</feature>
<dbReference type="PRINTS" id="PR00885">
    <property type="entry name" value="BCTERIALGSPH"/>
</dbReference>
<evidence type="ECO:0000256" key="6">
    <source>
        <dbReference type="ARBA" id="ARBA00022692"/>
    </source>
</evidence>
<evidence type="ECO:0000256" key="4">
    <source>
        <dbReference type="ARBA" id="ARBA00022481"/>
    </source>
</evidence>
<accession>A0A7W7Y2J2</accession>
<evidence type="ECO:0000313" key="14">
    <source>
        <dbReference type="Proteomes" id="UP000528322"/>
    </source>
</evidence>
<evidence type="ECO:0000256" key="10">
    <source>
        <dbReference type="ARBA" id="ARBA00030775"/>
    </source>
</evidence>
<keyword evidence="4" id="KW-0488">Methylation</keyword>
<dbReference type="InterPro" id="IPR045584">
    <property type="entry name" value="Pilin-like"/>
</dbReference>
<keyword evidence="8 11" id="KW-0472">Membrane</keyword>
<keyword evidence="5" id="KW-0997">Cell inner membrane</keyword>
<evidence type="ECO:0000256" key="3">
    <source>
        <dbReference type="ARBA" id="ARBA00022475"/>
    </source>
</evidence>
<evidence type="ECO:0000256" key="1">
    <source>
        <dbReference type="ARBA" id="ARBA00004377"/>
    </source>
</evidence>
<dbReference type="GO" id="GO:0015627">
    <property type="term" value="C:type II protein secretion system complex"/>
    <property type="evidence" value="ECO:0007669"/>
    <property type="project" value="InterPro"/>
</dbReference>
<keyword evidence="7 11" id="KW-1133">Transmembrane helix</keyword>
<dbReference type="AlphaFoldDB" id="A0A7W7Y2J2"/>
<dbReference type="InterPro" id="IPR022346">
    <property type="entry name" value="T2SS_GspH"/>
</dbReference>
<dbReference type="NCBIfam" id="TIGR02532">
    <property type="entry name" value="IV_pilin_GFxxxE"/>
    <property type="match status" value="1"/>
</dbReference>
<evidence type="ECO:0000313" key="13">
    <source>
        <dbReference type="EMBL" id="MBB5020893.1"/>
    </source>
</evidence>
<dbReference type="RefSeq" id="WP_183728511.1">
    <property type="nucleotide sequence ID" value="NZ_JACHID010000001.1"/>
</dbReference>
<dbReference type="InterPro" id="IPR049875">
    <property type="entry name" value="TypeII_GspH"/>
</dbReference>
<dbReference type="NCBIfam" id="TIGR01708">
    <property type="entry name" value="typeII_sec_gspH"/>
    <property type="match status" value="1"/>
</dbReference>
<evidence type="ECO:0000259" key="12">
    <source>
        <dbReference type="Pfam" id="PF12019"/>
    </source>
</evidence>
<dbReference type="Pfam" id="PF12019">
    <property type="entry name" value="GspH"/>
    <property type="match status" value="1"/>
</dbReference>
<dbReference type="Pfam" id="PF07963">
    <property type="entry name" value="N_methyl"/>
    <property type="match status" value="1"/>
</dbReference>
<name>A0A7W7Y2J2_9BACT</name>
<comment type="similarity">
    <text evidence="9">Belongs to the GSP H family.</text>
</comment>
<dbReference type="SUPFAM" id="SSF54523">
    <property type="entry name" value="Pili subunits"/>
    <property type="match status" value="1"/>
</dbReference>
<evidence type="ECO:0000256" key="7">
    <source>
        <dbReference type="ARBA" id="ARBA00022989"/>
    </source>
</evidence>
<dbReference type="EMBL" id="JACHID010000001">
    <property type="protein sequence ID" value="MBB5020893.1"/>
    <property type="molecule type" value="Genomic_DNA"/>
</dbReference>
<evidence type="ECO:0000256" key="11">
    <source>
        <dbReference type="SAM" id="Phobius"/>
    </source>
</evidence>
<feature type="domain" description="General secretion pathway GspH" evidence="12">
    <location>
        <begin position="50"/>
        <end position="166"/>
    </location>
</feature>
<dbReference type="GO" id="GO:0005886">
    <property type="term" value="C:plasma membrane"/>
    <property type="evidence" value="ECO:0007669"/>
    <property type="project" value="UniProtKB-SubCell"/>
</dbReference>
<dbReference type="InterPro" id="IPR002416">
    <property type="entry name" value="T2SS_protein-GspH"/>
</dbReference>
<comment type="subcellular location">
    <subcellularLocation>
        <location evidence="1">Cell inner membrane</location>
        <topology evidence="1">Single-pass membrane protein</topology>
    </subcellularLocation>
</comment>
<dbReference type="Gene3D" id="3.55.40.10">
    <property type="entry name" value="minor pseudopilin epsh domain"/>
    <property type="match status" value="1"/>
</dbReference>
<keyword evidence="3" id="KW-1003">Cell membrane</keyword>
<dbReference type="GO" id="GO:0015628">
    <property type="term" value="P:protein secretion by the type II secretion system"/>
    <property type="evidence" value="ECO:0007669"/>
    <property type="project" value="InterPro"/>
</dbReference>
<reference evidence="13 14" key="1">
    <citation type="submission" date="2020-08" db="EMBL/GenBank/DDBJ databases">
        <title>Genomic Encyclopedia of Type Strains, Phase IV (KMG-IV): sequencing the most valuable type-strain genomes for metagenomic binning, comparative biology and taxonomic classification.</title>
        <authorList>
            <person name="Goeker M."/>
        </authorList>
    </citation>
    <scope>NUCLEOTIDE SEQUENCE [LARGE SCALE GENOMIC DNA]</scope>
    <source>
        <strain evidence="13 14">DSM 22071</strain>
    </source>
</reference>
<evidence type="ECO:0000256" key="8">
    <source>
        <dbReference type="ARBA" id="ARBA00023136"/>
    </source>
</evidence>